<dbReference type="GO" id="GO:0003676">
    <property type="term" value="F:nucleic acid binding"/>
    <property type="evidence" value="ECO:0007669"/>
    <property type="project" value="InterPro"/>
</dbReference>
<reference evidence="3 4" key="1">
    <citation type="journal article" date="2017" name="Curr. Microbiol.">
        <title>Mucilaginibacter ginsenosidivorans sp. nov., Isolated from Soil of Ginseng Field.</title>
        <authorList>
            <person name="Kim M.M."/>
            <person name="Siddiqi M.Z."/>
            <person name="Im W.T."/>
        </authorList>
    </citation>
    <scope>NUCLEOTIDE SEQUENCE [LARGE SCALE GENOMIC DNA]</scope>
    <source>
        <strain evidence="3 4">Gsoil 3017</strain>
    </source>
</reference>
<dbReference type="KEGG" id="mgin:FRZ54_10750"/>
<dbReference type="GO" id="GO:0004519">
    <property type="term" value="F:endonuclease activity"/>
    <property type="evidence" value="ECO:0007669"/>
    <property type="project" value="UniProtKB-KW"/>
</dbReference>
<dbReference type="AlphaFoldDB" id="A0A5B8V2K5"/>
<dbReference type="Pfam" id="PF01844">
    <property type="entry name" value="HNH"/>
    <property type="match status" value="1"/>
</dbReference>
<keyword evidence="3" id="KW-0255">Endonuclease</keyword>
<sequence>MNTLCRLIINAVLVGDNTNKGVGITPPDNEAHVDHIKKKSDGGSGTPNNGRVRCRKCNIGDQ</sequence>
<keyword evidence="3" id="KW-0378">Hydrolase</keyword>
<dbReference type="CDD" id="cd00085">
    <property type="entry name" value="HNHc"/>
    <property type="match status" value="1"/>
</dbReference>
<dbReference type="Proteomes" id="UP000321479">
    <property type="component" value="Chromosome"/>
</dbReference>
<feature type="domain" description="HNH" evidence="2">
    <location>
        <begin position="29"/>
        <end position="58"/>
    </location>
</feature>
<accession>A0A5B8V2K5</accession>
<feature type="region of interest" description="Disordered" evidence="1">
    <location>
        <begin position="18"/>
        <end position="62"/>
    </location>
</feature>
<keyword evidence="3" id="KW-0540">Nuclease</keyword>
<evidence type="ECO:0000256" key="1">
    <source>
        <dbReference type="SAM" id="MobiDB-lite"/>
    </source>
</evidence>
<organism evidence="3 4">
    <name type="scientific">Mucilaginibacter ginsenosidivorans</name>
    <dbReference type="NCBI Taxonomy" id="398053"/>
    <lineage>
        <taxon>Bacteria</taxon>
        <taxon>Pseudomonadati</taxon>
        <taxon>Bacteroidota</taxon>
        <taxon>Sphingobacteriia</taxon>
        <taxon>Sphingobacteriales</taxon>
        <taxon>Sphingobacteriaceae</taxon>
        <taxon>Mucilaginibacter</taxon>
    </lineage>
</organism>
<proteinExistence type="predicted"/>
<dbReference type="OrthoDB" id="9802901at2"/>
<evidence type="ECO:0000313" key="3">
    <source>
        <dbReference type="EMBL" id="QEC65650.1"/>
    </source>
</evidence>
<dbReference type="EMBL" id="CP042436">
    <property type="protein sequence ID" value="QEC65650.1"/>
    <property type="molecule type" value="Genomic_DNA"/>
</dbReference>
<protein>
    <submittedName>
        <fullName evidence="3">HNH endonuclease</fullName>
    </submittedName>
</protein>
<dbReference type="InterPro" id="IPR002711">
    <property type="entry name" value="HNH"/>
</dbReference>
<evidence type="ECO:0000313" key="4">
    <source>
        <dbReference type="Proteomes" id="UP000321479"/>
    </source>
</evidence>
<keyword evidence="4" id="KW-1185">Reference proteome</keyword>
<evidence type="ECO:0000259" key="2">
    <source>
        <dbReference type="Pfam" id="PF01844"/>
    </source>
</evidence>
<name>A0A5B8V2K5_9SPHI</name>
<dbReference type="GO" id="GO:0008270">
    <property type="term" value="F:zinc ion binding"/>
    <property type="evidence" value="ECO:0007669"/>
    <property type="project" value="InterPro"/>
</dbReference>
<dbReference type="Gene3D" id="1.10.30.50">
    <property type="match status" value="1"/>
</dbReference>
<gene>
    <name evidence="3" type="ORF">FRZ54_10750</name>
</gene>
<dbReference type="InterPro" id="IPR003615">
    <property type="entry name" value="HNH_nuc"/>
</dbReference>